<organism evidence="2 3">
    <name type="scientific">Tetrahymena thermophila (strain SB210)</name>
    <dbReference type="NCBI Taxonomy" id="312017"/>
    <lineage>
        <taxon>Eukaryota</taxon>
        <taxon>Sar</taxon>
        <taxon>Alveolata</taxon>
        <taxon>Ciliophora</taxon>
        <taxon>Intramacronucleata</taxon>
        <taxon>Oligohymenophorea</taxon>
        <taxon>Hymenostomatida</taxon>
        <taxon>Tetrahymenina</taxon>
        <taxon>Tetrahymenidae</taxon>
        <taxon>Tetrahymena</taxon>
    </lineage>
</organism>
<evidence type="ECO:0000313" key="2">
    <source>
        <dbReference type="EMBL" id="EAS03404.2"/>
    </source>
</evidence>
<feature type="compositionally biased region" description="Basic and acidic residues" evidence="1">
    <location>
        <begin position="804"/>
        <end position="832"/>
    </location>
</feature>
<dbReference type="HOGENOM" id="CLU_311813_0_0_1"/>
<protein>
    <submittedName>
        <fullName evidence="2">Uncharacterized protein</fullName>
    </submittedName>
</protein>
<gene>
    <name evidence="2" type="ORF">TTHERM_00732510</name>
</gene>
<dbReference type="EMBL" id="GG662485">
    <property type="protein sequence ID" value="EAS03404.2"/>
    <property type="molecule type" value="Genomic_DNA"/>
</dbReference>
<name>Q245G0_TETTS</name>
<dbReference type="OrthoDB" id="290829at2759"/>
<evidence type="ECO:0000313" key="3">
    <source>
        <dbReference type="Proteomes" id="UP000009168"/>
    </source>
</evidence>
<reference evidence="3" key="1">
    <citation type="journal article" date="2006" name="PLoS Biol.">
        <title>Macronuclear genome sequence of the ciliate Tetrahymena thermophila, a model eukaryote.</title>
        <authorList>
            <person name="Eisen J.A."/>
            <person name="Coyne R.S."/>
            <person name="Wu M."/>
            <person name="Wu D."/>
            <person name="Thiagarajan M."/>
            <person name="Wortman J.R."/>
            <person name="Badger J.H."/>
            <person name="Ren Q."/>
            <person name="Amedeo P."/>
            <person name="Jones K.M."/>
            <person name="Tallon L.J."/>
            <person name="Delcher A.L."/>
            <person name="Salzberg S.L."/>
            <person name="Silva J.C."/>
            <person name="Haas B.J."/>
            <person name="Majoros W.H."/>
            <person name="Farzad M."/>
            <person name="Carlton J.M."/>
            <person name="Smith R.K. Jr."/>
            <person name="Garg J."/>
            <person name="Pearlman R.E."/>
            <person name="Karrer K.M."/>
            <person name="Sun L."/>
            <person name="Manning G."/>
            <person name="Elde N.C."/>
            <person name="Turkewitz A.P."/>
            <person name="Asai D.J."/>
            <person name="Wilkes D.E."/>
            <person name="Wang Y."/>
            <person name="Cai H."/>
            <person name="Collins K."/>
            <person name="Stewart B.A."/>
            <person name="Lee S.R."/>
            <person name="Wilamowska K."/>
            <person name="Weinberg Z."/>
            <person name="Ruzzo W.L."/>
            <person name="Wloga D."/>
            <person name="Gaertig J."/>
            <person name="Frankel J."/>
            <person name="Tsao C.-C."/>
            <person name="Gorovsky M.A."/>
            <person name="Keeling P.J."/>
            <person name="Waller R.F."/>
            <person name="Patron N.J."/>
            <person name="Cherry J.M."/>
            <person name="Stover N.A."/>
            <person name="Krieger C.J."/>
            <person name="del Toro C."/>
            <person name="Ryder H.F."/>
            <person name="Williamson S.C."/>
            <person name="Barbeau R.A."/>
            <person name="Hamilton E.P."/>
            <person name="Orias E."/>
        </authorList>
    </citation>
    <scope>NUCLEOTIDE SEQUENCE [LARGE SCALE GENOMIC DNA]</scope>
    <source>
        <strain evidence="3">SB210</strain>
    </source>
</reference>
<dbReference type="PROSITE" id="PS00018">
    <property type="entry name" value="EF_HAND_1"/>
    <property type="match status" value="1"/>
</dbReference>
<evidence type="ECO:0000256" key="1">
    <source>
        <dbReference type="SAM" id="MobiDB-lite"/>
    </source>
</evidence>
<keyword evidence="3" id="KW-1185">Reference proteome</keyword>
<proteinExistence type="predicted"/>
<dbReference type="InParanoid" id="Q245G0"/>
<sequence length="915" mass="107094">MQSQQGIAPGTRNGPIQSSLDQSLTEGIMDKNEEGQYILEENHSQYSREKELAHQLNRFRFKNQKIIQKLLTLIGGEEGGAVSYQTSIYLPELNREIKFQNEEIVKKLRNYIHEIDIVNQILSDFTFNPTQNQEFVNMYKQQVLQNKILFDQNSERIRQKLQAQAYYSYYLKDVSLKNYDELIILLLIEEFIILNSQSRQSDSLTLDFSHSPQHLGLIDNLYNKLFVIISDKKEQSSGGISEVNNEYKEKSNAAAFASDPNSLYDVFILLIYDDNINTNQDLNTPLMKNTNFKNGMLSQTAMQMNSQNQPLTNTQRTDRFNQSLYPQKYKQLIKRSTQIPKTSILTLVDLMDSNADRRVTLEDIKQFSHKKFIYYKDNIYQEMFEDVVKLRRTTFQEQKSQPLTVDEIWAAVQMHYKLGPNHEWIENPRPYRKYWVQLLQAAGERLPKQHDLPSLTIQPIKDQHQITILKNKSQLSKTKSCIDIKNIPKKQYLKPFRAEAGIVVNNTENIQEVVQDYREQMSHLKEPEPFEKVVNLKFKHPENGELQTVTFETKNYFNEAERLSKNPHQYKTQAKNPIYSFVPENFNFQINNQNQAGQNAITQSQVQTQGQEFFQNDKKGKQSIRFSKALSSNMGGFIPNYDQDSISQLKEIDDMEEYDAESLMKTQSIRLSTLRAPSRNPHQTSNQYHKTSLPHLGASSNQKKGSYPYNVFDSQFYSRKYQINKVVTPLEKNLDEKQIFITTFKVENCQSLKQKLSQKEPIKDVYNPVSQVQFRESHTPEKKEPYITRFKCDSLPNPYGMSQHDSRPKEALEREQKEKKRKQEEEQKKIDEFMGKTQQDKPWVKYFKLADMDHNFVDQNRPQLLEKGSYADPSSILYNLLRGDSEYKLPFKLAHRTLRAGDKNLFLGEVPDSKF</sequence>
<dbReference type="eggNOG" id="ENOG502SJVW">
    <property type="taxonomic scope" value="Eukaryota"/>
</dbReference>
<dbReference type="GeneID" id="7847068"/>
<dbReference type="InterPro" id="IPR018247">
    <property type="entry name" value="EF_Hand_1_Ca_BS"/>
</dbReference>
<dbReference type="AlphaFoldDB" id="Q245G0"/>
<feature type="region of interest" description="Disordered" evidence="1">
    <location>
        <begin position="791"/>
        <end position="832"/>
    </location>
</feature>
<feature type="region of interest" description="Disordered" evidence="1">
    <location>
        <begin position="673"/>
        <end position="702"/>
    </location>
</feature>
<dbReference type="RefSeq" id="XP_001023649.2">
    <property type="nucleotide sequence ID" value="XM_001023649.2"/>
</dbReference>
<feature type="compositionally biased region" description="Polar residues" evidence="1">
    <location>
        <begin position="680"/>
        <end position="690"/>
    </location>
</feature>
<dbReference type="KEGG" id="tet:TTHERM_00732510"/>
<accession>Q245G0</accession>
<dbReference type="Proteomes" id="UP000009168">
    <property type="component" value="Unassembled WGS sequence"/>
</dbReference>